<evidence type="ECO:0000313" key="4">
    <source>
        <dbReference type="EMBL" id="BBI98853.1"/>
    </source>
</evidence>
<dbReference type="GO" id="GO:0003723">
    <property type="term" value="F:RNA binding"/>
    <property type="evidence" value="ECO:0007669"/>
    <property type="project" value="InterPro"/>
</dbReference>
<dbReference type="GO" id="GO:0016787">
    <property type="term" value="F:hydrolase activity"/>
    <property type="evidence" value="ECO:0007669"/>
    <property type="project" value="UniProtKB-KW"/>
</dbReference>
<name>A0AAN1VZ22_9PROT</name>
<keyword evidence="2" id="KW-0378">Hydrolase</keyword>
<dbReference type="EMBL" id="AP019536">
    <property type="protein sequence ID" value="BBI98853.1"/>
    <property type="molecule type" value="Genomic_DNA"/>
</dbReference>
<feature type="chain" id="PRO_5042935411" evidence="3">
    <location>
        <begin position="24"/>
        <end position="126"/>
    </location>
</feature>
<evidence type="ECO:0000313" key="5">
    <source>
        <dbReference type="Proteomes" id="UP001319121"/>
    </source>
</evidence>
<evidence type="ECO:0000256" key="2">
    <source>
        <dbReference type="ARBA" id="ARBA00022801"/>
    </source>
</evidence>
<keyword evidence="5" id="KW-1185">Reference proteome</keyword>
<sequence>MARSLRPLLLAALLWLPQVPAAAASEQIDAASGLPVIAAAALPAEARDTLRAIERGGPFAYERDGVVFKNYERVLPKQRRGYYHEYTVKTPGARNRGARRIVCGQPVECYYTGDHYKTFKRIREQP</sequence>
<dbReference type="Gene3D" id="3.10.450.30">
    <property type="entry name" value="Microbial ribonucleases"/>
    <property type="match status" value="1"/>
</dbReference>
<dbReference type="InterPro" id="IPR016191">
    <property type="entry name" value="Ribonuclease/ribotoxin"/>
</dbReference>
<dbReference type="Proteomes" id="UP001319121">
    <property type="component" value="Chromosome"/>
</dbReference>
<dbReference type="InterPro" id="IPR000026">
    <property type="entry name" value="N1-like"/>
</dbReference>
<proteinExistence type="predicted"/>
<keyword evidence="1" id="KW-0540">Nuclease</keyword>
<dbReference type="SUPFAM" id="SSF53933">
    <property type="entry name" value="Microbial ribonucleases"/>
    <property type="match status" value="1"/>
</dbReference>
<protein>
    <submittedName>
        <fullName evidence="4">Uncharacterized protein</fullName>
    </submittedName>
</protein>
<dbReference type="Pfam" id="PF00545">
    <property type="entry name" value="Ribonuclease"/>
    <property type="match status" value="1"/>
</dbReference>
<accession>A0AAN1VZ22</accession>
<dbReference type="AlphaFoldDB" id="A0AAN1VZ22"/>
<feature type="signal peptide" evidence="3">
    <location>
        <begin position="1"/>
        <end position="23"/>
    </location>
</feature>
<evidence type="ECO:0000256" key="1">
    <source>
        <dbReference type="ARBA" id="ARBA00022722"/>
    </source>
</evidence>
<dbReference type="GO" id="GO:0004521">
    <property type="term" value="F:RNA endonuclease activity"/>
    <property type="evidence" value="ECO:0007669"/>
    <property type="project" value="InterPro"/>
</dbReference>
<reference evidence="4 5" key="1">
    <citation type="submission" date="2019-03" db="EMBL/GenBank/DDBJ databases">
        <title>Complete genome sequence of Ferrigenium kumadai strain An22, a microaerophilic iron-oxidizing bacterium isolated from a paddy field soil.</title>
        <authorList>
            <person name="Watanabe T."/>
            <person name="Asakawa S."/>
        </authorList>
    </citation>
    <scope>NUCLEOTIDE SEQUENCE [LARGE SCALE GENOMIC DNA]</scope>
    <source>
        <strain evidence="4 5">An22</strain>
    </source>
</reference>
<gene>
    <name evidence="4" type="ORF">FGKAn22_05460</name>
</gene>
<organism evidence="4 5">
    <name type="scientific">Ferrigenium kumadai</name>
    <dbReference type="NCBI Taxonomy" id="1682490"/>
    <lineage>
        <taxon>Bacteria</taxon>
        <taxon>Pseudomonadati</taxon>
        <taxon>Pseudomonadota</taxon>
        <taxon>Betaproteobacteria</taxon>
        <taxon>Nitrosomonadales</taxon>
        <taxon>Gallionellaceae</taxon>
        <taxon>Ferrigenium</taxon>
    </lineage>
</organism>
<dbReference type="RefSeq" id="WP_212786464.1">
    <property type="nucleotide sequence ID" value="NZ_AP019536.1"/>
</dbReference>
<dbReference type="KEGG" id="fku:FGKAn22_05460"/>
<evidence type="ECO:0000256" key="3">
    <source>
        <dbReference type="SAM" id="SignalP"/>
    </source>
</evidence>
<keyword evidence="3" id="KW-0732">Signal</keyword>